<dbReference type="Proteomes" id="UP000192247">
    <property type="component" value="Unassembled WGS sequence"/>
</dbReference>
<evidence type="ECO:0000313" key="7">
    <source>
        <dbReference type="Proteomes" id="UP000192247"/>
    </source>
</evidence>
<organism evidence="6 7">
    <name type="scientific">Tropilaelaps mercedesae</name>
    <dbReference type="NCBI Taxonomy" id="418985"/>
    <lineage>
        <taxon>Eukaryota</taxon>
        <taxon>Metazoa</taxon>
        <taxon>Ecdysozoa</taxon>
        <taxon>Arthropoda</taxon>
        <taxon>Chelicerata</taxon>
        <taxon>Arachnida</taxon>
        <taxon>Acari</taxon>
        <taxon>Parasitiformes</taxon>
        <taxon>Mesostigmata</taxon>
        <taxon>Gamasina</taxon>
        <taxon>Dermanyssoidea</taxon>
        <taxon>Laelapidae</taxon>
        <taxon>Tropilaelaps</taxon>
    </lineage>
</organism>
<keyword evidence="6" id="KW-0808">Transferase</keyword>
<dbReference type="InterPro" id="IPR039758">
    <property type="entry name" value="NAGK-like"/>
</dbReference>
<dbReference type="STRING" id="418985.A0A1V9Y1S1"/>
<comment type="caution">
    <text evidence="6">The sequence shown here is derived from an EMBL/GenBank/DDBJ whole genome shotgun (WGS) entry which is preliminary data.</text>
</comment>
<dbReference type="SUPFAM" id="SSF53067">
    <property type="entry name" value="Actin-like ATPase domain"/>
    <property type="match status" value="2"/>
</dbReference>
<evidence type="ECO:0000256" key="4">
    <source>
        <dbReference type="ARBA" id="ARBA00031123"/>
    </source>
</evidence>
<comment type="similarity">
    <text evidence="1">Belongs to the eukaryotic-type N-acetylglucosamine kinase family.</text>
</comment>
<accession>A0A1V9Y1S1</accession>
<dbReference type="PANTHER" id="PTHR12862:SF0">
    <property type="entry name" value="N-ACETYL-D-GLUCOSAMINE KINASE"/>
    <property type="match status" value="1"/>
</dbReference>
<dbReference type="FunCoup" id="A0A1V9Y1S1">
    <property type="interactions" value="300"/>
</dbReference>
<feature type="domain" description="ATPase BadF/BadG/BcrA/BcrD type" evidence="5">
    <location>
        <begin position="9"/>
        <end position="314"/>
    </location>
</feature>
<protein>
    <recommendedName>
        <fullName evidence="3">N-acetyl-D-glucosamine kinase</fullName>
        <ecNumber evidence="2">2.7.1.59</ecNumber>
    </recommendedName>
    <alternativeName>
        <fullName evidence="4">GlcNAc kinase</fullName>
    </alternativeName>
</protein>
<keyword evidence="6" id="KW-0418">Kinase</keyword>
<dbReference type="EC" id="2.7.1.59" evidence="2"/>
<dbReference type="OrthoDB" id="311172at2759"/>
<gene>
    <name evidence="6" type="ORF">BIW11_05660</name>
</gene>
<reference evidence="6 7" key="1">
    <citation type="journal article" date="2017" name="Gigascience">
        <title>Draft genome of the honey bee ectoparasitic mite, Tropilaelaps mercedesae, is shaped by the parasitic life history.</title>
        <authorList>
            <person name="Dong X."/>
            <person name="Armstrong S.D."/>
            <person name="Xia D."/>
            <person name="Makepeace B.L."/>
            <person name="Darby A.C."/>
            <person name="Kadowaki T."/>
        </authorList>
    </citation>
    <scope>NUCLEOTIDE SEQUENCE [LARGE SCALE GENOMIC DNA]</scope>
    <source>
        <strain evidence="6">Wuxi-XJTLU</strain>
    </source>
</reference>
<dbReference type="Gene3D" id="3.30.420.40">
    <property type="match status" value="1"/>
</dbReference>
<dbReference type="InterPro" id="IPR043129">
    <property type="entry name" value="ATPase_NBD"/>
</dbReference>
<dbReference type="Pfam" id="PF01869">
    <property type="entry name" value="BcrAD_BadFG"/>
    <property type="match status" value="1"/>
</dbReference>
<evidence type="ECO:0000256" key="2">
    <source>
        <dbReference type="ARBA" id="ARBA00012122"/>
    </source>
</evidence>
<dbReference type="EMBL" id="MNPL01000963">
    <property type="protein sequence ID" value="OQR79548.1"/>
    <property type="molecule type" value="Genomic_DNA"/>
</dbReference>
<dbReference type="InParanoid" id="A0A1V9Y1S1"/>
<keyword evidence="7" id="KW-1185">Reference proteome</keyword>
<dbReference type="GO" id="GO:0045127">
    <property type="term" value="F:N-acetylglucosamine kinase activity"/>
    <property type="evidence" value="ECO:0007669"/>
    <property type="project" value="UniProtKB-EC"/>
</dbReference>
<evidence type="ECO:0000313" key="6">
    <source>
        <dbReference type="EMBL" id="OQR79548.1"/>
    </source>
</evidence>
<evidence type="ECO:0000256" key="3">
    <source>
        <dbReference type="ARBA" id="ARBA00014974"/>
    </source>
</evidence>
<proteinExistence type="inferred from homology"/>
<name>A0A1V9Y1S1_9ACAR</name>
<dbReference type="AlphaFoldDB" id="A0A1V9Y1S1"/>
<evidence type="ECO:0000259" key="5">
    <source>
        <dbReference type="Pfam" id="PF01869"/>
    </source>
</evidence>
<evidence type="ECO:0000256" key="1">
    <source>
        <dbReference type="ARBA" id="ARBA00006198"/>
    </source>
</evidence>
<sequence length="345" mass="37573">MKSKMKVYVGIEGGASFSKSILVHENGTVLAEASGLSLNYLLDGIDVVFKRIIEHINELKKNSGAEVLSKIASIGLCMSGCEEESANRKIEKKFLETYPNVAESVTVASDVIGSIKTCTPDGALVLIAGTGSNCFVLNPDASRVRCGGWGHLLGDEGSGYIVAQRGIKTIIDHDDNLRRSHYDVEPLRKVVYDHFNVSSNIELLHFFYTDFKKSTVADLAKKMSDLARSGDSFCNSLFRALGVDLAEHVKAVRSKISEDLLMKKGGLPVICVGSVFFSWDLMKEGFTETLHGLIDEFTCYQPVVSAAIGAAYYAATTAGNTINVNFAKNYRTIYNYHNPRATGGL</sequence>
<dbReference type="InterPro" id="IPR002731">
    <property type="entry name" value="ATPase_BadF"/>
</dbReference>
<dbReference type="PANTHER" id="PTHR12862">
    <property type="entry name" value="BADF TYPE ATPASE DOMAIN-CONTAINING PROTEIN"/>
    <property type="match status" value="1"/>
</dbReference>